<sequence length="463" mass="51938">MGNWTVSFFSLVIFVAITRIKADYFVQTPECSEDLKLIEKYMKTNNIERIVSQSKESPDNNYYQQNCDNALTLIGKNDYQFDVALLYINMRPPTSEGICTDYLKLYDAPRVDNAMLLTPLEGLCGSSLPVERVYKTSKNYITIQFKTGDSTYNSRYEGFEIRVTQNPWSNPGNAKVVGFNPGGWNDGLSSSFQWTWNLQVRVPGALRRPGQNLEKSPTGTDCVECYGCSVHEFDLDRDAYAITRGCFMCAKIWNADYSSGQRSCYSERGYMSLLKSFADPRIDLSTRDGLFNQIGCHQYYDHDFFFLSFLTICHFSPYSLPPSSLSLPPSPYLPPHSPYLHPHSPSLLLLTSLSSSSSLLSLPPSSLSLPPSPYLPPRSPYLPPRSPYLHLLTSLSSSSSLLSLPPSSPSLPPSPNLPPPHLPSCSHLSLLMSIFLSQSVNISRFQLLSISSHLYVVYVQFSF</sequence>
<feature type="signal peptide" evidence="3">
    <location>
        <begin position="1"/>
        <end position="22"/>
    </location>
</feature>
<dbReference type="Gene3D" id="2.60.120.290">
    <property type="entry name" value="Spermadhesin, CUB domain"/>
    <property type="match status" value="1"/>
</dbReference>
<evidence type="ECO:0000259" key="4">
    <source>
        <dbReference type="PROSITE" id="PS01180"/>
    </source>
</evidence>
<organism evidence="5 6">
    <name type="scientific">Acanthosepion pharaonis</name>
    <name type="common">Pharaoh cuttlefish</name>
    <name type="synonym">Sepia pharaonis</name>
    <dbReference type="NCBI Taxonomy" id="158019"/>
    <lineage>
        <taxon>Eukaryota</taxon>
        <taxon>Metazoa</taxon>
        <taxon>Spiralia</taxon>
        <taxon>Lophotrochozoa</taxon>
        <taxon>Mollusca</taxon>
        <taxon>Cephalopoda</taxon>
        <taxon>Coleoidea</taxon>
        <taxon>Decapodiformes</taxon>
        <taxon>Sepiida</taxon>
        <taxon>Sepiina</taxon>
        <taxon>Sepiidae</taxon>
        <taxon>Acanthosepion</taxon>
    </lineage>
</organism>
<keyword evidence="6" id="KW-1185">Reference proteome</keyword>
<name>A0A812C1Q6_ACAPH</name>
<evidence type="ECO:0000256" key="3">
    <source>
        <dbReference type="SAM" id="SignalP"/>
    </source>
</evidence>
<reference evidence="5" key="1">
    <citation type="submission" date="2021-01" db="EMBL/GenBank/DDBJ databases">
        <authorList>
            <person name="Li R."/>
            <person name="Bekaert M."/>
        </authorList>
    </citation>
    <scope>NUCLEOTIDE SEQUENCE</scope>
    <source>
        <strain evidence="5">Farmed</strain>
    </source>
</reference>
<keyword evidence="3" id="KW-0732">Signal</keyword>
<gene>
    <name evidence="5" type="ORF">SPHA_26700</name>
</gene>
<dbReference type="Proteomes" id="UP000597762">
    <property type="component" value="Unassembled WGS sequence"/>
</dbReference>
<dbReference type="InterPro" id="IPR000859">
    <property type="entry name" value="CUB_dom"/>
</dbReference>
<evidence type="ECO:0000313" key="6">
    <source>
        <dbReference type="Proteomes" id="UP000597762"/>
    </source>
</evidence>
<evidence type="ECO:0000313" key="5">
    <source>
        <dbReference type="EMBL" id="CAE1249644.1"/>
    </source>
</evidence>
<keyword evidence="1" id="KW-1015">Disulfide bond</keyword>
<protein>
    <recommendedName>
        <fullName evidence="4">CUB domain-containing protein</fullName>
    </recommendedName>
</protein>
<dbReference type="AlphaFoldDB" id="A0A812C1Q6"/>
<feature type="chain" id="PRO_5032289044" description="CUB domain-containing protein" evidence="3">
    <location>
        <begin position="23"/>
        <end position="463"/>
    </location>
</feature>
<dbReference type="PROSITE" id="PS01180">
    <property type="entry name" value="CUB"/>
    <property type="match status" value="1"/>
</dbReference>
<comment type="caution">
    <text evidence="5">The sequence shown here is derived from an EMBL/GenBank/DDBJ whole genome shotgun (WGS) entry which is preliminary data.</text>
</comment>
<evidence type="ECO:0000256" key="2">
    <source>
        <dbReference type="PROSITE-ProRule" id="PRU00059"/>
    </source>
</evidence>
<accession>A0A812C1Q6</accession>
<evidence type="ECO:0000256" key="1">
    <source>
        <dbReference type="ARBA" id="ARBA00023157"/>
    </source>
</evidence>
<dbReference type="InterPro" id="IPR035914">
    <property type="entry name" value="Sperma_CUB_dom_sf"/>
</dbReference>
<comment type="caution">
    <text evidence="2">Lacks conserved residue(s) required for the propagation of feature annotation.</text>
</comment>
<feature type="domain" description="CUB" evidence="4">
    <location>
        <begin position="31"/>
        <end position="166"/>
    </location>
</feature>
<dbReference type="SUPFAM" id="SSF49854">
    <property type="entry name" value="Spermadhesin, CUB domain"/>
    <property type="match status" value="1"/>
</dbReference>
<dbReference type="OrthoDB" id="6071910at2759"/>
<dbReference type="EMBL" id="CAHIKZ030001019">
    <property type="protein sequence ID" value="CAE1249644.1"/>
    <property type="molecule type" value="Genomic_DNA"/>
</dbReference>
<proteinExistence type="predicted"/>